<dbReference type="EMBL" id="KK102021">
    <property type="protein sequence ID" value="KIY98915.1"/>
    <property type="molecule type" value="Genomic_DNA"/>
</dbReference>
<evidence type="ECO:0000313" key="2">
    <source>
        <dbReference type="EMBL" id="KIY98915.1"/>
    </source>
</evidence>
<feature type="compositionally biased region" description="Gly residues" evidence="1">
    <location>
        <begin position="78"/>
        <end position="91"/>
    </location>
</feature>
<gene>
    <name evidence="2" type="ORF">MNEG_9049</name>
</gene>
<keyword evidence="3" id="KW-1185">Reference proteome</keyword>
<feature type="compositionally biased region" description="Low complexity" evidence="1">
    <location>
        <begin position="92"/>
        <end position="102"/>
    </location>
</feature>
<dbReference type="OrthoDB" id="10657884at2759"/>
<dbReference type="RefSeq" id="XP_013897935.1">
    <property type="nucleotide sequence ID" value="XM_014042481.1"/>
</dbReference>
<feature type="compositionally biased region" description="Basic and acidic residues" evidence="1">
    <location>
        <begin position="15"/>
        <end position="33"/>
    </location>
</feature>
<dbReference type="STRING" id="145388.A0A0D2MXD9"/>
<feature type="region of interest" description="Disordered" evidence="1">
    <location>
        <begin position="194"/>
        <end position="217"/>
    </location>
</feature>
<evidence type="ECO:0000256" key="1">
    <source>
        <dbReference type="SAM" id="MobiDB-lite"/>
    </source>
</evidence>
<feature type="region of interest" description="Disordered" evidence="1">
    <location>
        <begin position="1"/>
        <end position="113"/>
    </location>
</feature>
<dbReference type="AlphaFoldDB" id="A0A0D2MXD9"/>
<accession>A0A0D2MXD9</accession>
<dbReference type="Proteomes" id="UP000054498">
    <property type="component" value="Unassembled WGS sequence"/>
</dbReference>
<proteinExistence type="predicted"/>
<organism evidence="2 3">
    <name type="scientific">Monoraphidium neglectum</name>
    <dbReference type="NCBI Taxonomy" id="145388"/>
    <lineage>
        <taxon>Eukaryota</taxon>
        <taxon>Viridiplantae</taxon>
        <taxon>Chlorophyta</taxon>
        <taxon>core chlorophytes</taxon>
        <taxon>Chlorophyceae</taxon>
        <taxon>CS clade</taxon>
        <taxon>Sphaeropleales</taxon>
        <taxon>Selenastraceae</taxon>
        <taxon>Monoraphidium</taxon>
    </lineage>
</organism>
<evidence type="ECO:0000313" key="3">
    <source>
        <dbReference type="Proteomes" id="UP000054498"/>
    </source>
</evidence>
<dbReference type="KEGG" id="mng:MNEG_9049"/>
<name>A0A0D2MXD9_9CHLO</name>
<dbReference type="GeneID" id="25741924"/>
<sequence>MSLQTKRAFLGDVNPGREYKEPRIYQEPRHEEPSSAGEAFLDARGGDHDDCATLQQLVDRAIETEANTGPAQPAETYGPGGSCSGGGGGGSAAAAGPSAARDAGGGAAAEDDDYDPLEAFMSEIHEEVAANKPAPPGARPDAALACDDEADPAAEYMAVRQAAGGLSAAQAIAADVAAAGYDSDEEVYATAKALQDQGGGGGDDEVRPCDAGIGAGI</sequence>
<reference evidence="2 3" key="1">
    <citation type="journal article" date="2013" name="BMC Genomics">
        <title>Reconstruction of the lipid metabolism for the microalga Monoraphidium neglectum from its genome sequence reveals characteristics suitable for biofuel production.</title>
        <authorList>
            <person name="Bogen C."/>
            <person name="Al-Dilaimi A."/>
            <person name="Albersmeier A."/>
            <person name="Wichmann J."/>
            <person name="Grundmann M."/>
            <person name="Rupp O."/>
            <person name="Lauersen K.J."/>
            <person name="Blifernez-Klassen O."/>
            <person name="Kalinowski J."/>
            <person name="Goesmann A."/>
            <person name="Mussgnug J.H."/>
            <person name="Kruse O."/>
        </authorList>
    </citation>
    <scope>NUCLEOTIDE SEQUENCE [LARGE SCALE GENOMIC DNA]</scope>
    <source>
        <strain evidence="2 3">SAG 48.87</strain>
    </source>
</reference>
<protein>
    <submittedName>
        <fullName evidence="2">Uncharacterized protein</fullName>
    </submittedName>
</protein>